<accession>A0A9Q3W242</accession>
<sequence>MKIAKTSLSLAVMAFALTACGGDDTRYVDRVTEVPGDTIDNPVEYMPVDGHVLGFWVMDADADCEEFCVNDYSAYGNPLYALDGNYQELEAAPRSEEGGAVGGVLGFDGTYQLSTRENSVLANTVIGEAFALHVRARSAADPQGSVFSLGSQGALAFDLQMNGAVAVLNFPNQERRLVVALGDAGTWQELWVGSDGNHVTVQLDCETVAEFDRSAGMPILSSHATGAMVGAAWGSTTRTPFQGDVDLVRLSGSDEANLFCPESD</sequence>
<evidence type="ECO:0008006" key="4">
    <source>
        <dbReference type="Google" id="ProtNLM"/>
    </source>
</evidence>
<dbReference type="EMBL" id="JAJVKT010000001">
    <property type="protein sequence ID" value="MCE7507124.1"/>
    <property type="molecule type" value="Genomic_DNA"/>
</dbReference>
<feature type="signal peptide" evidence="1">
    <location>
        <begin position="1"/>
        <end position="21"/>
    </location>
</feature>
<feature type="chain" id="PRO_5040230302" description="Concanavalin A-like lectin/glucanases superfamily protein" evidence="1">
    <location>
        <begin position="22"/>
        <end position="264"/>
    </location>
</feature>
<protein>
    <recommendedName>
        <fullName evidence="4">Concanavalin A-like lectin/glucanases superfamily protein</fullName>
    </recommendedName>
</protein>
<dbReference type="AlphaFoldDB" id="A0A9Q3W242"/>
<dbReference type="SUPFAM" id="SSF49899">
    <property type="entry name" value="Concanavalin A-like lectins/glucanases"/>
    <property type="match status" value="1"/>
</dbReference>
<dbReference type="Gene3D" id="2.60.120.200">
    <property type="match status" value="1"/>
</dbReference>
<keyword evidence="3" id="KW-1185">Reference proteome</keyword>
<organism evidence="2 3">
    <name type="scientific">Alloalcanivorax xenomutans</name>
    <dbReference type="NCBI Taxonomy" id="1094342"/>
    <lineage>
        <taxon>Bacteria</taxon>
        <taxon>Pseudomonadati</taxon>
        <taxon>Pseudomonadota</taxon>
        <taxon>Gammaproteobacteria</taxon>
        <taxon>Oceanospirillales</taxon>
        <taxon>Alcanivoracaceae</taxon>
        <taxon>Alloalcanivorax</taxon>
    </lineage>
</organism>
<gene>
    <name evidence="2" type="ORF">LZG35_00640</name>
</gene>
<dbReference type="InterPro" id="IPR013320">
    <property type="entry name" value="ConA-like_dom_sf"/>
</dbReference>
<comment type="caution">
    <text evidence="2">The sequence shown here is derived from an EMBL/GenBank/DDBJ whole genome shotgun (WGS) entry which is preliminary data.</text>
</comment>
<proteinExistence type="predicted"/>
<keyword evidence="1" id="KW-0732">Signal</keyword>
<dbReference type="PROSITE" id="PS51257">
    <property type="entry name" value="PROKAR_LIPOPROTEIN"/>
    <property type="match status" value="1"/>
</dbReference>
<dbReference type="RefSeq" id="WP_233924521.1">
    <property type="nucleotide sequence ID" value="NZ_CP169221.1"/>
</dbReference>
<reference evidence="2" key="1">
    <citation type="submission" date="2022-01" db="EMBL/GenBank/DDBJ databases">
        <authorList>
            <person name="Karlyshev A.V."/>
            <person name="Jaspars M."/>
        </authorList>
    </citation>
    <scope>NUCLEOTIDE SEQUENCE</scope>
    <source>
        <strain evidence="2">AGSA3-2</strain>
    </source>
</reference>
<dbReference type="Proteomes" id="UP001107961">
    <property type="component" value="Unassembled WGS sequence"/>
</dbReference>
<evidence type="ECO:0000313" key="3">
    <source>
        <dbReference type="Proteomes" id="UP001107961"/>
    </source>
</evidence>
<name>A0A9Q3W242_9GAMM</name>
<evidence type="ECO:0000313" key="2">
    <source>
        <dbReference type="EMBL" id="MCE7507124.1"/>
    </source>
</evidence>
<evidence type="ECO:0000256" key="1">
    <source>
        <dbReference type="SAM" id="SignalP"/>
    </source>
</evidence>